<gene>
    <name evidence="1" type="ORF">RG540_PA05390</name>
</gene>
<dbReference type="RefSeq" id="WP_051909759.1">
    <property type="nucleotide sequence ID" value="NZ_HG938354.1"/>
</dbReference>
<dbReference type="PATRIC" id="fig|1028800.3.peg.5158"/>
<dbReference type="EMBL" id="HG938354">
    <property type="protein sequence ID" value="CDN51216.1"/>
    <property type="molecule type" value="Genomic_DNA"/>
</dbReference>
<dbReference type="OrthoDB" id="8410758at2"/>
<accession>A0A068SZI0</accession>
<dbReference type="eggNOG" id="ENOG502ZAIF">
    <property type="taxonomic scope" value="Bacteria"/>
</dbReference>
<protein>
    <recommendedName>
        <fullName evidence="3">Nucleotidyltransferase domain-containing protein</fullName>
    </recommendedName>
</protein>
<organism evidence="1 2">
    <name type="scientific">Neorhizobium galegae bv. orientalis str. HAMBI 540</name>
    <dbReference type="NCBI Taxonomy" id="1028800"/>
    <lineage>
        <taxon>Bacteria</taxon>
        <taxon>Pseudomonadati</taxon>
        <taxon>Pseudomonadota</taxon>
        <taxon>Alphaproteobacteria</taxon>
        <taxon>Hyphomicrobiales</taxon>
        <taxon>Rhizobiaceae</taxon>
        <taxon>Rhizobium/Agrobacterium group</taxon>
        <taxon>Neorhizobium</taxon>
    </lineage>
</organism>
<proteinExistence type="predicted"/>
<dbReference type="Gene3D" id="3.30.460.10">
    <property type="entry name" value="Beta Polymerase, domain 2"/>
    <property type="match status" value="1"/>
</dbReference>
<evidence type="ECO:0008006" key="3">
    <source>
        <dbReference type="Google" id="ProtNLM"/>
    </source>
</evidence>
<reference evidence="2" key="1">
    <citation type="journal article" date="2014" name="BMC Genomics">
        <title>Genome sequencing of two Neorhizobium galegae strains reveals a noeT gene responsible for the unusual acetylation of the nodulation factors.</title>
        <authorList>
            <person name="Osterman J."/>
            <person name="Marsh J."/>
            <person name="Laine P.K."/>
            <person name="Zeng Z."/>
            <person name="Alatalo E."/>
            <person name="Sullivan J.T."/>
            <person name="Young J.P."/>
            <person name="Thomas-Oates J."/>
            <person name="Paulin L."/>
            <person name="Lindstrom K."/>
        </authorList>
    </citation>
    <scope>NUCLEOTIDE SEQUENCE [LARGE SCALE GENOMIC DNA]</scope>
    <source>
        <strain evidence="2">HAMBI 540</strain>
    </source>
</reference>
<dbReference type="SUPFAM" id="SSF81301">
    <property type="entry name" value="Nucleotidyltransferase"/>
    <property type="match status" value="1"/>
</dbReference>
<keyword evidence="1" id="KW-0614">Plasmid</keyword>
<name>A0A068SZI0_NEOGA</name>
<dbReference type="KEGG" id="ngg:RG540_PA05390"/>
<keyword evidence="2" id="KW-1185">Reference proteome</keyword>
<dbReference type="AlphaFoldDB" id="A0A068SZI0"/>
<dbReference type="GeneID" id="24260869"/>
<evidence type="ECO:0000313" key="2">
    <source>
        <dbReference type="Proteomes" id="UP000028181"/>
    </source>
</evidence>
<dbReference type="InterPro" id="IPR043519">
    <property type="entry name" value="NT_sf"/>
</dbReference>
<evidence type="ECO:0000313" key="1">
    <source>
        <dbReference type="EMBL" id="CDN51216.1"/>
    </source>
</evidence>
<dbReference type="CDD" id="cd05403">
    <property type="entry name" value="NT_KNTase_like"/>
    <property type="match status" value="1"/>
</dbReference>
<geneLocation type="plasmid" evidence="2">
    <name>II</name>
</geneLocation>
<dbReference type="Proteomes" id="UP000028181">
    <property type="component" value="Plasmid pHAMBI540a"/>
</dbReference>
<dbReference type="HOGENOM" id="CLU_1019148_0_0_5"/>
<sequence length="270" mass="30773">MRTSFTCEDLEKARSDLLATVVGWFKREPGTLGIFLGGSIAAETADAYSDIDLRIIVEPEQHSHFVEKRREIPTQWPGFLFNEWLPGTQHCVSHFQPFGKIDIFYYDAAKLTPSPWYRLPIKILHDPDRMVADLVKRSEELTFAVTEDDVDFSISKGLAAAHETYRRAKRGELFYAQTLLDELRHHMMQADDWLHDRTPETTVIAKFGKRASGTVSIDLTMSYCACEGEAILAALRSLVRAYRNQVLALHEKFQLSRPLKNDMAALDIVP</sequence>